<dbReference type="InterPro" id="IPR008993">
    <property type="entry name" value="TIMP-like_OB-fold"/>
</dbReference>
<gene>
    <name evidence="2" type="ORF">SAMN02745244_03555</name>
</gene>
<sequence>MRISRILGASLLAGAGAVGLSWGTTPCASACSCAISSTEEKVGFADLVGEGTVIAVDAPSDVVSSADGTVFTIELDRIWKGEASSIVEVQSPTSSASCGLDGLSEGMEIVLFAGHTDIMGTPTPDQWQANLCGGTGPVDEQVSSELDQLLGAAQMPEPSTAAPVEAQAGVPGGALIPLALTGVSSLLAGLFTLLKHKP</sequence>
<evidence type="ECO:0000313" key="3">
    <source>
        <dbReference type="Proteomes" id="UP000184512"/>
    </source>
</evidence>
<dbReference type="AlphaFoldDB" id="A0A1M6N5J9"/>
<proteinExistence type="predicted"/>
<organism evidence="2 3">
    <name type="scientific">Tessaracoccus bendigoensis DSM 12906</name>
    <dbReference type="NCBI Taxonomy" id="1123357"/>
    <lineage>
        <taxon>Bacteria</taxon>
        <taxon>Bacillati</taxon>
        <taxon>Actinomycetota</taxon>
        <taxon>Actinomycetes</taxon>
        <taxon>Propionibacteriales</taxon>
        <taxon>Propionibacteriaceae</taxon>
        <taxon>Tessaracoccus</taxon>
    </lineage>
</organism>
<evidence type="ECO:0008006" key="4">
    <source>
        <dbReference type="Google" id="ProtNLM"/>
    </source>
</evidence>
<evidence type="ECO:0000313" key="2">
    <source>
        <dbReference type="EMBL" id="SHJ90903.1"/>
    </source>
</evidence>
<keyword evidence="1" id="KW-0812">Transmembrane</keyword>
<keyword evidence="1" id="KW-1133">Transmembrane helix</keyword>
<feature type="transmembrane region" description="Helical" evidence="1">
    <location>
        <begin position="174"/>
        <end position="194"/>
    </location>
</feature>
<keyword evidence="1" id="KW-0472">Membrane</keyword>
<dbReference type="STRING" id="1123357.SAMN02745244_03555"/>
<dbReference type="Proteomes" id="UP000184512">
    <property type="component" value="Unassembled WGS sequence"/>
</dbReference>
<protein>
    <recommendedName>
        <fullName evidence="4">Tissue inhibitor of metalloproteinase</fullName>
    </recommendedName>
</protein>
<dbReference type="SUPFAM" id="SSF50242">
    <property type="entry name" value="TIMP-like"/>
    <property type="match status" value="1"/>
</dbReference>
<dbReference type="Gene3D" id="2.40.50.120">
    <property type="match status" value="1"/>
</dbReference>
<dbReference type="EMBL" id="FQZG01000105">
    <property type="protein sequence ID" value="SHJ90903.1"/>
    <property type="molecule type" value="Genomic_DNA"/>
</dbReference>
<name>A0A1M6N5J9_9ACTN</name>
<reference evidence="2 3" key="1">
    <citation type="submission" date="2016-11" db="EMBL/GenBank/DDBJ databases">
        <authorList>
            <person name="Jaros S."/>
            <person name="Januszkiewicz K."/>
            <person name="Wedrychowicz H."/>
        </authorList>
    </citation>
    <scope>NUCLEOTIDE SEQUENCE [LARGE SCALE GENOMIC DNA]</scope>
    <source>
        <strain evidence="2 3">DSM 12906</strain>
    </source>
</reference>
<keyword evidence="3" id="KW-1185">Reference proteome</keyword>
<accession>A0A1M6N5J9</accession>
<dbReference type="OrthoDB" id="3734526at2"/>
<dbReference type="RefSeq" id="WP_073191130.1">
    <property type="nucleotide sequence ID" value="NZ_FQZG01000105.1"/>
</dbReference>
<evidence type="ECO:0000256" key="1">
    <source>
        <dbReference type="SAM" id="Phobius"/>
    </source>
</evidence>
<dbReference type="PROSITE" id="PS51257">
    <property type="entry name" value="PROKAR_LIPOPROTEIN"/>
    <property type="match status" value="1"/>
</dbReference>